<keyword evidence="2" id="KW-1185">Reference proteome</keyword>
<dbReference type="Proteomes" id="UP000192907">
    <property type="component" value="Unassembled WGS sequence"/>
</dbReference>
<organism evidence="1 2">
    <name type="scientific">Pseudobacteriovorax antillogorgiicola</name>
    <dbReference type="NCBI Taxonomy" id="1513793"/>
    <lineage>
        <taxon>Bacteria</taxon>
        <taxon>Pseudomonadati</taxon>
        <taxon>Bdellovibrionota</taxon>
        <taxon>Oligoflexia</taxon>
        <taxon>Oligoflexales</taxon>
        <taxon>Pseudobacteriovoracaceae</taxon>
        <taxon>Pseudobacteriovorax</taxon>
    </lineage>
</organism>
<reference evidence="2" key="1">
    <citation type="submission" date="2017-04" db="EMBL/GenBank/DDBJ databases">
        <authorList>
            <person name="Varghese N."/>
            <person name="Submissions S."/>
        </authorList>
    </citation>
    <scope>NUCLEOTIDE SEQUENCE [LARGE SCALE GENOMIC DNA]</scope>
    <source>
        <strain evidence="2">RKEM611</strain>
    </source>
</reference>
<dbReference type="OrthoDB" id="9996932at2"/>
<gene>
    <name evidence="1" type="ORF">SAMN06296036_107190</name>
</gene>
<dbReference type="STRING" id="1513793.SAMN06296036_107190"/>
<evidence type="ECO:0000313" key="1">
    <source>
        <dbReference type="EMBL" id="SMF22434.1"/>
    </source>
</evidence>
<name>A0A1Y6BQ73_9BACT</name>
<evidence type="ECO:0000313" key="2">
    <source>
        <dbReference type="Proteomes" id="UP000192907"/>
    </source>
</evidence>
<dbReference type="AlphaFoldDB" id="A0A1Y6BQ73"/>
<dbReference type="EMBL" id="FWZT01000007">
    <property type="protein sequence ID" value="SMF22434.1"/>
    <property type="molecule type" value="Genomic_DNA"/>
</dbReference>
<protein>
    <submittedName>
        <fullName evidence="1">Uncharacterized protein</fullName>
    </submittedName>
</protein>
<dbReference type="RefSeq" id="WP_132318299.1">
    <property type="nucleotide sequence ID" value="NZ_FWZT01000007.1"/>
</dbReference>
<proteinExistence type="predicted"/>
<sequence>MTVPQKKKRFEGLIHFKDSLRQTIVCLQASLKQGFATESQSPLIAKLNQDQEEVYFLLFSSNRNVGQISELNQLSHHHLLAFIHQIHADDITSAVRWHQYPQAAISIWMDPSDRLASNYMHNLISQVCQKTQSIDFTRCHGWGSHRTQLNLGNGKQANDWLGKWHEDYGTDEDRAAIMSQLLSEGQSFFSEVQKVSISSDGTYTTLTIDGKLSSRDQQGMKHTLENLKRLPAHIIGINLGNKDQVEFCVPIRVTTATPLKAVFVIHKALSEVAQKAG</sequence>
<accession>A0A1Y6BQ73</accession>